<dbReference type="Proteomes" id="UP000823388">
    <property type="component" value="Chromosome 2K"/>
</dbReference>
<reference evidence="1" key="1">
    <citation type="submission" date="2020-05" db="EMBL/GenBank/DDBJ databases">
        <title>WGS assembly of Panicum virgatum.</title>
        <authorList>
            <person name="Lovell J.T."/>
            <person name="Jenkins J."/>
            <person name="Shu S."/>
            <person name="Juenger T.E."/>
            <person name="Schmutz J."/>
        </authorList>
    </citation>
    <scope>NUCLEOTIDE SEQUENCE</scope>
    <source>
        <strain evidence="1">AP13</strain>
    </source>
</reference>
<sequence>MAESVSTAIVQETVNQILSGIVQKYEEKEESNANRNLERLEMAHIRLEAALETSEKWKITDPSLLRWRRKLKRAAQECDDTLHKCKQRIVEDEQMEREVKNTSLPNRVVHATKSFIFSVLNRSNNELTRSITQRFEWYADGASEFLRFIEFGGTPRCHMPFHSLVKNLFAGKELHHKIVRGIKYPSFQFSLVPFITEVFGMEVVLILIQNDGTPEGNIYFRITLQLSECTDIVGIAIQCLQLFAPHLNCTVENIRNELIQLLTQDLSWIPSVYSYPKEQLHVKILGSQWLRPNPLCCKQHVRHEVISSLQMAGLSELFLEPVLEVNLHCHVSLSLSNKQKTLLSENIISLQGSPYLKAGIHFAPHRSPKDMLPANRSSEVVAIVGEDQHCLLVDVTLEQLEEIMIAKAIDYFYQNTEATIYKMIWKTKHSSALIQVEKASMSTEKCFGGPRRRKLLYGQKEELISEKCMISLLFDLWRAHVPVQLISAFKDWVQKKRKDNPLKHHSIGTIRIQSMNTVKVLKYRGNRSKVNSIMVVELHVQYLCHVVHNYEVCCTLGMLV</sequence>
<evidence type="ECO:0008006" key="3">
    <source>
        <dbReference type="Google" id="ProtNLM"/>
    </source>
</evidence>
<evidence type="ECO:0000313" key="2">
    <source>
        <dbReference type="Proteomes" id="UP000823388"/>
    </source>
</evidence>
<organism evidence="1 2">
    <name type="scientific">Panicum virgatum</name>
    <name type="common">Blackwell switchgrass</name>
    <dbReference type="NCBI Taxonomy" id="38727"/>
    <lineage>
        <taxon>Eukaryota</taxon>
        <taxon>Viridiplantae</taxon>
        <taxon>Streptophyta</taxon>
        <taxon>Embryophyta</taxon>
        <taxon>Tracheophyta</taxon>
        <taxon>Spermatophyta</taxon>
        <taxon>Magnoliopsida</taxon>
        <taxon>Liliopsida</taxon>
        <taxon>Poales</taxon>
        <taxon>Poaceae</taxon>
        <taxon>PACMAD clade</taxon>
        <taxon>Panicoideae</taxon>
        <taxon>Panicodae</taxon>
        <taxon>Paniceae</taxon>
        <taxon>Panicinae</taxon>
        <taxon>Panicum</taxon>
        <taxon>Panicum sect. Hiantes</taxon>
    </lineage>
</organism>
<dbReference type="EMBL" id="CM029039">
    <property type="protein sequence ID" value="KAG2639634.1"/>
    <property type="molecule type" value="Genomic_DNA"/>
</dbReference>
<protein>
    <recommendedName>
        <fullName evidence="3">Rx N-terminal domain-containing protein</fullName>
    </recommendedName>
</protein>
<comment type="caution">
    <text evidence="1">The sequence shown here is derived from an EMBL/GenBank/DDBJ whole genome shotgun (WGS) entry which is preliminary data.</text>
</comment>
<accession>A0A8T0W2P2</accession>
<dbReference type="PANTHER" id="PTHR33377">
    <property type="entry name" value="OS10G0134700 PROTEIN-RELATED"/>
    <property type="match status" value="1"/>
</dbReference>
<name>A0A8T0W2P2_PANVG</name>
<dbReference type="PANTHER" id="PTHR33377:SF31">
    <property type="entry name" value="RX N-TERMINAL DOMAIN-CONTAINING PROTEIN"/>
    <property type="match status" value="1"/>
</dbReference>
<dbReference type="InterPro" id="IPR013181">
    <property type="entry name" value="DUF1719"/>
</dbReference>
<dbReference type="AlphaFoldDB" id="A0A8T0W2P2"/>
<dbReference type="SMART" id="SM01157">
    <property type="entry name" value="DUF1719"/>
    <property type="match status" value="1"/>
</dbReference>
<dbReference type="Pfam" id="PF08224">
    <property type="entry name" value="DUF1719"/>
    <property type="match status" value="1"/>
</dbReference>
<gene>
    <name evidence="1" type="ORF">PVAP13_2KG216200</name>
</gene>
<keyword evidence="2" id="KW-1185">Reference proteome</keyword>
<evidence type="ECO:0000313" key="1">
    <source>
        <dbReference type="EMBL" id="KAG2639634.1"/>
    </source>
</evidence>
<proteinExistence type="predicted"/>